<dbReference type="Proteomes" id="UP000076722">
    <property type="component" value="Unassembled WGS sequence"/>
</dbReference>
<protein>
    <submittedName>
        <fullName evidence="1">Uncharacterized protein</fullName>
    </submittedName>
</protein>
<proteinExistence type="predicted"/>
<gene>
    <name evidence="1" type="ORF">SISNIDRAFT_67797</name>
</gene>
<organism evidence="1 2">
    <name type="scientific">Sistotremastrum niveocremeum HHB9708</name>
    <dbReference type="NCBI Taxonomy" id="1314777"/>
    <lineage>
        <taxon>Eukaryota</taxon>
        <taxon>Fungi</taxon>
        <taxon>Dikarya</taxon>
        <taxon>Basidiomycota</taxon>
        <taxon>Agaricomycotina</taxon>
        <taxon>Agaricomycetes</taxon>
        <taxon>Sistotremastrales</taxon>
        <taxon>Sistotremastraceae</taxon>
        <taxon>Sertulicium</taxon>
        <taxon>Sertulicium niveocremeum</taxon>
    </lineage>
</organism>
<sequence length="92" mass="11369">MSDTRLLTNTECLRGVTMIDSRGVHSLRHNNLEIRTYKRERKLSRETVTRYMLRNSMSYFELSETRRKPKKTKENEDHIQKRRKRYFRVFLM</sequence>
<dbReference type="AlphaFoldDB" id="A0A164V270"/>
<accession>A0A164V270</accession>
<evidence type="ECO:0000313" key="2">
    <source>
        <dbReference type="Proteomes" id="UP000076722"/>
    </source>
</evidence>
<reference evidence="1 2" key="1">
    <citation type="journal article" date="2016" name="Mol. Biol. Evol.">
        <title>Comparative Genomics of Early-Diverging Mushroom-Forming Fungi Provides Insights into the Origins of Lignocellulose Decay Capabilities.</title>
        <authorList>
            <person name="Nagy L.G."/>
            <person name="Riley R."/>
            <person name="Tritt A."/>
            <person name="Adam C."/>
            <person name="Daum C."/>
            <person name="Floudas D."/>
            <person name="Sun H."/>
            <person name="Yadav J.S."/>
            <person name="Pangilinan J."/>
            <person name="Larsson K.H."/>
            <person name="Matsuura K."/>
            <person name="Barry K."/>
            <person name="Labutti K."/>
            <person name="Kuo R."/>
            <person name="Ohm R.A."/>
            <person name="Bhattacharya S.S."/>
            <person name="Shirouzu T."/>
            <person name="Yoshinaga Y."/>
            <person name="Martin F.M."/>
            <person name="Grigoriev I.V."/>
            <person name="Hibbett D.S."/>
        </authorList>
    </citation>
    <scope>NUCLEOTIDE SEQUENCE [LARGE SCALE GENOMIC DNA]</scope>
    <source>
        <strain evidence="1 2">HHB9708</strain>
    </source>
</reference>
<name>A0A164V270_9AGAM</name>
<keyword evidence="2" id="KW-1185">Reference proteome</keyword>
<dbReference type="EMBL" id="KV419406">
    <property type="protein sequence ID" value="KZS93746.1"/>
    <property type="molecule type" value="Genomic_DNA"/>
</dbReference>
<evidence type="ECO:0000313" key="1">
    <source>
        <dbReference type="EMBL" id="KZS93746.1"/>
    </source>
</evidence>